<evidence type="ECO:0000256" key="3">
    <source>
        <dbReference type="ARBA" id="ARBA00022475"/>
    </source>
</evidence>
<evidence type="ECO:0000256" key="10">
    <source>
        <dbReference type="SAM" id="MobiDB-lite"/>
    </source>
</evidence>
<comment type="function">
    <text evidence="9">Structural component of the gap junctions.</text>
</comment>
<dbReference type="Pfam" id="PF00876">
    <property type="entry name" value="Innexin"/>
    <property type="match status" value="1"/>
</dbReference>
<keyword evidence="7 9" id="KW-0472">Membrane</keyword>
<feature type="transmembrane region" description="Helical" evidence="9">
    <location>
        <begin position="61"/>
        <end position="80"/>
    </location>
</feature>
<organism evidence="11 13">
    <name type="scientific">Didymodactylos carnosus</name>
    <dbReference type="NCBI Taxonomy" id="1234261"/>
    <lineage>
        <taxon>Eukaryota</taxon>
        <taxon>Metazoa</taxon>
        <taxon>Spiralia</taxon>
        <taxon>Gnathifera</taxon>
        <taxon>Rotifera</taxon>
        <taxon>Eurotatoria</taxon>
        <taxon>Bdelloidea</taxon>
        <taxon>Philodinida</taxon>
        <taxon>Philodinidae</taxon>
        <taxon>Didymodactylos</taxon>
    </lineage>
</organism>
<keyword evidence="4 9" id="KW-0812">Transmembrane</keyword>
<keyword evidence="13" id="KW-1185">Reference proteome</keyword>
<dbReference type="GO" id="GO:0005886">
    <property type="term" value="C:plasma membrane"/>
    <property type="evidence" value="ECO:0007669"/>
    <property type="project" value="UniProtKB-SubCell"/>
</dbReference>
<dbReference type="Proteomes" id="UP000663829">
    <property type="component" value="Unassembled WGS sequence"/>
</dbReference>
<dbReference type="EMBL" id="CAJOBC010002054">
    <property type="protein sequence ID" value="CAF3712937.1"/>
    <property type="molecule type" value="Genomic_DNA"/>
</dbReference>
<gene>
    <name evidence="9" type="primary">inx</name>
    <name evidence="11" type="ORF">GPM918_LOCUS10425</name>
    <name evidence="12" type="ORF">SRO942_LOCUS10426</name>
</gene>
<dbReference type="PANTHER" id="PTHR11893:SF36">
    <property type="entry name" value="INNEXIN-5"/>
    <property type="match status" value="1"/>
</dbReference>
<name>A0A814C3P3_9BILA</name>
<evidence type="ECO:0000256" key="8">
    <source>
        <dbReference type="ARBA" id="ARBA00023303"/>
    </source>
</evidence>
<feature type="region of interest" description="Disordered" evidence="10">
    <location>
        <begin position="399"/>
        <end position="429"/>
    </location>
</feature>
<evidence type="ECO:0000313" key="12">
    <source>
        <dbReference type="EMBL" id="CAF3712937.1"/>
    </source>
</evidence>
<keyword evidence="2 9" id="KW-0813">Transport</keyword>
<keyword evidence="8 9" id="KW-0407">Ion channel</keyword>
<feature type="transmembrane region" description="Helical" evidence="9">
    <location>
        <begin position="289"/>
        <end position="311"/>
    </location>
</feature>
<evidence type="ECO:0000256" key="9">
    <source>
        <dbReference type="RuleBase" id="RU010713"/>
    </source>
</evidence>
<evidence type="ECO:0000256" key="4">
    <source>
        <dbReference type="ARBA" id="ARBA00022692"/>
    </source>
</evidence>
<accession>A0A814C3P3</accession>
<feature type="transmembrane region" description="Helical" evidence="9">
    <location>
        <begin position="185"/>
        <end position="211"/>
    </location>
</feature>
<dbReference type="AlphaFoldDB" id="A0A814C3P3"/>
<dbReference type="GO" id="GO:0034220">
    <property type="term" value="P:monoatomic ion transmembrane transport"/>
    <property type="evidence" value="ECO:0007669"/>
    <property type="project" value="UniProtKB-KW"/>
</dbReference>
<keyword evidence="5 9" id="KW-1133">Transmembrane helix</keyword>
<feature type="non-terminal residue" evidence="11">
    <location>
        <position position="1"/>
    </location>
</feature>
<keyword evidence="6 9" id="KW-0406">Ion transport</keyword>
<dbReference type="Proteomes" id="UP000681722">
    <property type="component" value="Unassembled WGS sequence"/>
</dbReference>
<dbReference type="PANTHER" id="PTHR11893">
    <property type="entry name" value="INNEXIN"/>
    <property type="match status" value="1"/>
</dbReference>
<dbReference type="OrthoDB" id="5867527at2759"/>
<evidence type="ECO:0000313" key="11">
    <source>
        <dbReference type="EMBL" id="CAF0935637.1"/>
    </source>
</evidence>
<comment type="similarity">
    <text evidence="9">Belongs to the pannexin family.</text>
</comment>
<dbReference type="InterPro" id="IPR000990">
    <property type="entry name" value="Innexin"/>
</dbReference>
<evidence type="ECO:0000313" key="13">
    <source>
        <dbReference type="Proteomes" id="UP000663829"/>
    </source>
</evidence>
<dbReference type="PROSITE" id="PS51013">
    <property type="entry name" value="PANNEXIN"/>
    <property type="match status" value="1"/>
</dbReference>
<proteinExistence type="inferred from homology"/>
<feature type="compositionally biased region" description="Polar residues" evidence="10">
    <location>
        <begin position="420"/>
        <end position="429"/>
    </location>
</feature>
<comment type="subcellular location">
    <subcellularLocation>
        <location evidence="1 9">Cell membrane</location>
        <topology evidence="1 9">Multi-pass membrane protein</topology>
    </subcellularLocation>
</comment>
<reference evidence="11" key="1">
    <citation type="submission" date="2021-02" db="EMBL/GenBank/DDBJ databases">
        <authorList>
            <person name="Nowell W R."/>
        </authorList>
    </citation>
    <scope>NUCLEOTIDE SEQUENCE</scope>
</reference>
<evidence type="ECO:0000256" key="6">
    <source>
        <dbReference type="ARBA" id="ARBA00023065"/>
    </source>
</evidence>
<feature type="transmembrane region" description="Helical" evidence="9">
    <location>
        <begin position="20"/>
        <end position="40"/>
    </location>
</feature>
<evidence type="ECO:0000256" key="5">
    <source>
        <dbReference type="ARBA" id="ARBA00022989"/>
    </source>
</evidence>
<feature type="transmembrane region" description="Helical" evidence="9">
    <location>
        <begin position="102"/>
        <end position="124"/>
    </location>
</feature>
<sequence length="429" mass="49714">LDYLKFKTIDRLKVQEISSLLSFIVSHFSLEMLYDIIGVYGKVGQSGRQDDDMFDRFSHRWTVIVLAIFIIAISAKQFVVDDNTALTRQMVRGANGSHKTPYYIWIPYIFLAASLATWLPAWFWHIVGHRATFDIPAIINQLAKMKLTNPDDRIENLTIIAKHYEKVASYAKTTNRLSRNMFRKIISYSMFFAGGGVLTGIYFFVKLLYLINSVGQFFLMNYFLQIDYWHYGQRILFGLFSGSDWAENKQYFPRIVYCDFAIRYLGDNNLNYTVQCTLPVNLYNERIFAFYWFWLIFLSLTTIYGITVWLMQMSYRGRRSFLKKHLRINRQLCMTSDESSSFDAFGERYLGGDGILFLRLIAKNTNPVIAGELLSIMWERYQTRRNATIALAITTGNTGGGSGDSSYGSEKPPIFDANTLPYNQQLKQD</sequence>
<comment type="caution">
    <text evidence="11">The sequence shown here is derived from an EMBL/GenBank/DDBJ whole genome shotgun (WGS) entry which is preliminary data.</text>
</comment>
<evidence type="ECO:0000256" key="2">
    <source>
        <dbReference type="ARBA" id="ARBA00022448"/>
    </source>
</evidence>
<keyword evidence="3" id="KW-1003">Cell membrane</keyword>
<protein>
    <recommendedName>
        <fullName evidence="9">Innexin</fullName>
    </recommendedName>
</protein>
<evidence type="ECO:0000256" key="7">
    <source>
        <dbReference type="ARBA" id="ARBA00023136"/>
    </source>
</evidence>
<dbReference type="EMBL" id="CAJNOQ010002054">
    <property type="protein sequence ID" value="CAF0935637.1"/>
    <property type="molecule type" value="Genomic_DNA"/>
</dbReference>
<evidence type="ECO:0000256" key="1">
    <source>
        <dbReference type="ARBA" id="ARBA00004651"/>
    </source>
</evidence>
<dbReference type="GO" id="GO:0005921">
    <property type="term" value="C:gap junction"/>
    <property type="evidence" value="ECO:0007669"/>
    <property type="project" value="UniProtKB-UniRule"/>
</dbReference>
<dbReference type="PRINTS" id="PR01262">
    <property type="entry name" value="INNEXIN"/>
</dbReference>
<comment type="caution">
    <text evidence="9">Lacks conserved residue(s) required for the propagation of feature annotation.</text>
</comment>